<organism evidence="8 9">
    <name type="scientific">Desulfocapsa sulfexigens (strain DSM 10523 / SB164P1)</name>
    <dbReference type="NCBI Taxonomy" id="1167006"/>
    <lineage>
        <taxon>Bacteria</taxon>
        <taxon>Pseudomonadati</taxon>
        <taxon>Thermodesulfobacteriota</taxon>
        <taxon>Desulfobulbia</taxon>
        <taxon>Desulfobulbales</taxon>
        <taxon>Desulfocapsaceae</taxon>
        <taxon>Desulfocapsa</taxon>
    </lineage>
</organism>
<evidence type="ECO:0000256" key="4">
    <source>
        <dbReference type="ARBA" id="ARBA00023136"/>
    </source>
</evidence>
<feature type="region of interest" description="Disordered" evidence="6">
    <location>
        <begin position="174"/>
        <end position="195"/>
    </location>
</feature>
<dbReference type="RefSeq" id="WP_015405194.1">
    <property type="nucleotide sequence ID" value="NC_020304.1"/>
</dbReference>
<feature type="compositionally biased region" description="Pro residues" evidence="6">
    <location>
        <begin position="56"/>
        <end position="65"/>
    </location>
</feature>
<keyword evidence="3 7" id="KW-1133">Transmembrane helix</keyword>
<dbReference type="HOGENOM" id="CLU_1003736_0_0_7"/>
<keyword evidence="4 7" id="KW-0472">Membrane</keyword>
<accession>M1PIW7</accession>
<keyword evidence="2 7" id="KW-0812">Transmembrane</keyword>
<reference evidence="9" key="1">
    <citation type="journal article" date="2013" name="Stand. Genomic Sci.">
        <title>Complete genome sequence of Desulfocapsa sulfexigens, a marine deltaproteobacterium specialized in disproportionating inorganic sulfur compounds.</title>
        <authorList>
            <person name="Finster K.W."/>
            <person name="Kjeldsen K.U."/>
            <person name="Kube M."/>
            <person name="Reinhardt R."/>
            <person name="Mussmann M."/>
            <person name="Amann R."/>
            <person name="Schreiber L."/>
        </authorList>
    </citation>
    <scope>NUCLEOTIDE SEQUENCE [LARGE SCALE GENOMIC DNA]</scope>
    <source>
        <strain evidence="9">DSM 10523 / SB164P1</strain>
    </source>
</reference>
<dbReference type="NCBIfam" id="TIGR01352">
    <property type="entry name" value="tonB_Cterm"/>
    <property type="match status" value="1"/>
</dbReference>
<evidence type="ECO:0000256" key="5">
    <source>
        <dbReference type="SAM" id="Coils"/>
    </source>
</evidence>
<dbReference type="Pfam" id="PF13103">
    <property type="entry name" value="TonB_2"/>
    <property type="match status" value="1"/>
</dbReference>
<dbReference type="OrthoDB" id="5432798at2"/>
<dbReference type="Gene3D" id="3.30.1150.10">
    <property type="match status" value="1"/>
</dbReference>
<evidence type="ECO:0000256" key="7">
    <source>
        <dbReference type="SAM" id="Phobius"/>
    </source>
</evidence>
<sequence>MTSSANSWKLPFNLAVLSHVLILASAIILPKYFHKKPLIQEFLSVDLVNIAAPLPSTPQPTPAPPQIKQEVKPSSSPPPAERKKTAPIVPIRPTVTKEVIPSPVEAISIQPLKRKVKVKIPKNTASETNRQRDRERERRQLLEEARRQKALADAEAAAANDAVKALKQLLQADSVTSATQTATQPTTTRSGGNSNTAIENQYIATIGSSLNQHWALPEIKPWNPDLSATVIIHIAKDGKIINHRFEKRSGDSVYDQFVSRTIQDANPLPPIPGAMKVSDFTIGLRFTPGQIR</sequence>
<dbReference type="STRING" id="1167006.UWK_02981"/>
<comment type="subcellular location">
    <subcellularLocation>
        <location evidence="1">Membrane</location>
        <topology evidence="1">Single-pass membrane protein</topology>
    </subcellularLocation>
</comment>
<feature type="compositionally biased region" description="Low complexity" evidence="6">
    <location>
        <begin position="174"/>
        <end position="190"/>
    </location>
</feature>
<evidence type="ECO:0000256" key="2">
    <source>
        <dbReference type="ARBA" id="ARBA00022692"/>
    </source>
</evidence>
<feature type="region of interest" description="Disordered" evidence="6">
    <location>
        <begin position="56"/>
        <end position="86"/>
    </location>
</feature>
<evidence type="ECO:0000313" key="8">
    <source>
        <dbReference type="EMBL" id="AGF79510.1"/>
    </source>
</evidence>
<name>M1PIW7_DESSD</name>
<dbReference type="AlphaFoldDB" id="M1PIW7"/>
<evidence type="ECO:0000256" key="3">
    <source>
        <dbReference type="ARBA" id="ARBA00022989"/>
    </source>
</evidence>
<protein>
    <submittedName>
        <fullName evidence="8">TonB family protein</fullName>
    </submittedName>
</protein>
<dbReference type="EMBL" id="CP003985">
    <property type="protein sequence ID" value="AGF79510.1"/>
    <property type="molecule type" value="Genomic_DNA"/>
</dbReference>
<keyword evidence="5" id="KW-0175">Coiled coil</keyword>
<gene>
    <name evidence="8" type="ordered locus">UWK_02981</name>
</gene>
<dbReference type="Proteomes" id="UP000011721">
    <property type="component" value="Chromosome"/>
</dbReference>
<proteinExistence type="predicted"/>
<evidence type="ECO:0000313" key="9">
    <source>
        <dbReference type="Proteomes" id="UP000011721"/>
    </source>
</evidence>
<keyword evidence="9" id="KW-1185">Reference proteome</keyword>
<dbReference type="SUPFAM" id="SSF74653">
    <property type="entry name" value="TolA/TonB C-terminal domain"/>
    <property type="match status" value="1"/>
</dbReference>
<dbReference type="InterPro" id="IPR006260">
    <property type="entry name" value="TonB/TolA_C"/>
</dbReference>
<feature type="coiled-coil region" evidence="5">
    <location>
        <begin position="125"/>
        <end position="162"/>
    </location>
</feature>
<dbReference type="eggNOG" id="COG0810">
    <property type="taxonomic scope" value="Bacteria"/>
</dbReference>
<evidence type="ECO:0000256" key="1">
    <source>
        <dbReference type="ARBA" id="ARBA00004167"/>
    </source>
</evidence>
<dbReference type="KEGG" id="dsf:UWK_02981"/>
<feature type="transmembrane region" description="Helical" evidence="7">
    <location>
        <begin position="12"/>
        <end position="33"/>
    </location>
</feature>
<evidence type="ECO:0000256" key="6">
    <source>
        <dbReference type="SAM" id="MobiDB-lite"/>
    </source>
</evidence>
<dbReference type="GO" id="GO:0016020">
    <property type="term" value="C:membrane"/>
    <property type="evidence" value="ECO:0007669"/>
    <property type="project" value="UniProtKB-SubCell"/>
</dbReference>